<feature type="transmembrane region" description="Helical" evidence="1">
    <location>
        <begin position="6"/>
        <end position="28"/>
    </location>
</feature>
<keyword evidence="1" id="KW-1133">Transmembrane helix</keyword>
<dbReference type="EMBL" id="MN740465">
    <property type="protein sequence ID" value="QHU27924.1"/>
    <property type="molecule type" value="Genomic_DNA"/>
</dbReference>
<dbReference type="AlphaFoldDB" id="A0A6C0LED6"/>
<protein>
    <submittedName>
        <fullName evidence="2">Uncharacterized protein</fullName>
    </submittedName>
</protein>
<proteinExistence type="predicted"/>
<sequence>MEVLEVVLYVILTLILLALIGVLSWLIYDYYEYKKAVKSKINDTVAQSEDSNSLLKKEVITDYDNKFNIHSEYIKSTSNILRDEYRIYANNTSNILKDEYKIYANNTSNILKDEYRIYANNTSNILRNEYMTYVNNTSNILRPEYMTYVNNTSNILRPEYMTKLDNSSSNLNKFFSFGVNNDNSIVNSKIHNRTWDLSDNDSLKLMRNTIATNNLVAEKGAKIYTDSGTTVNSSKGLELCDRSGANCWNIYVDNSGDLKAAKPNDTDYSLSFTTLGTQ</sequence>
<evidence type="ECO:0000313" key="2">
    <source>
        <dbReference type="EMBL" id="QHU27924.1"/>
    </source>
</evidence>
<name>A0A6C0LED6_9ZZZZ</name>
<keyword evidence="1" id="KW-0472">Membrane</keyword>
<evidence type="ECO:0000256" key="1">
    <source>
        <dbReference type="SAM" id="Phobius"/>
    </source>
</evidence>
<keyword evidence="1" id="KW-0812">Transmembrane</keyword>
<reference evidence="2" key="1">
    <citation type="journal article" date="2020" name="Nature">
        <title>Giant virus diversity and host interactions through global metagenomics.</title>
        <authorList>
            <person name="Schulz F."/>
            <person name="Roux S."/>
            <person name="Paez-Espino D."/>
            <person name="Jungbluth S."/>
            <person name="Walsh D.A."/>
            <person name="Denef V.J."/>
            <person name="McMahon K.D."/>
            <person name="Konstantinidis K.T."/>
            <person name="Eloe-Fadrosh E.A."/>
            <person name="Kyrpides N.C."/>
            <person name="Woyke T."/>
        </authorList>
    </citation>
    <scope>NUCLEOTIDE SEQUENCE</scope>
    <source>
        <strain evidence="2">GVMAG-M-3300027769-26</strain>
    </source>
</reference>
<organism evidence="2">
    <name type="scientific">viral metagenome</name>
    <dbReference type="NCBI Taxonomy" id="1070528"/>
    <lineage>
        <taxon>unclassified sequences</taxon>
        <taxon>metagenomes</taxon>
        <taxon>organismal metagenomes</taxon>
    </lineage>
</organism>
<accession>A0A6C0LED6</accession>